<gene>
    <name evidence="2" type="ORF">LCY76_20830</name>
</gene>
<dbReference type="Proteomes" id="UP001139011">
    <property type="component" value="Unassembled WGS sequence"/>
</dbReference>
<organism evidence="2 3">
    <name type="scientific">Fictibacillus marinisediminis</name>
    <dbReference type="NCBI Taxonomy" id="2878389"/>
    <lineage>
        <taxon>Bacteria</taxon>
        <taxon>Bacillati</taxon>
        <taxon>Bacillota</taxon>
        <taxon>Bacilli</taxon>
        <taxon>Bacillales</taxon>
        <taxon>Fictibacillaceae</taxon>
        <taxon>Fictibacillus</taxon>
    </lineage>
</organism>
<dbReference type="RefSeq" id="WP_248254239.1">
    <property type="nucleotide sequence ID" value="NZ_JAIWJX010000002.1"/>
</dbReference>
<comment type="caution">
    <text evidence="2">The sequence shown here is derived from an EMBL/GenBank/DDBJ whole genome shotgun (WGS) entry which is preliminary data.</text>
</comment>
<name>A0A9X1XHE9_9BACL</name>
<keyword evidence="1" id="KW-0812">Transmembrane</keyword>
<keyword evidence="3" id="KW-1185">Reference proteome</keyword>
<feature type="transmembrane region" description="Helical" evidence="1">
    <location>
        <begin position="7"/>
        <end position="29"/>
    </location>
</feature>
<keyword evidence="1" id="KW-0472">Membrane</keyword>
<feature type="transmembrane region" description="Helical" evidence="1">
    <location>
        <begin position="186"/>
        <end position="206"/>
    </location>
</feature>
<reference evidence="2" key="1">
    <citation type="submission" date="2021-09" db="EMBL/GenBank/DDBJ databases">
        <title>Genome analysis of Fictibacillus sp. KIGAM418 isolated from marine sediment.</title>
        <authorList>
            <person name="Seo M.-J."/>
            <person name="Cho E.-S."/>
            <person name="Hwang C.Y."/>
        </authorList>
    </citation>
    <scope>NUCLEOTIDE SEQUENCE</scope>
    <source>
        <strain evidence="2">KIGAM418</strain>
    </source>
</reference>
<feature type="transmembrane region" description="Helical" evidence="1">
    <location>
        <begin position="101"/>
        <end position="122"/>
    </location>
</feature>
<feature type="transmembrane region" description="Helical" evidence="1">
    <location>
        <begin position="143"/>
        <end position="160"/>
    </location>
</feature>
<sequence>MQFGNYFYFWLTTCFFLLMSLILPLNFFINTAGMNLTIEVFLAWVIIIFSTTKLCILAYRGIQNLMQLTFWIFVYVWMGITPFLQCLKMKFSWAGYYNEEIIIKAFLIIIVGLISYDLGLYFSKKIPIKNLNESINSIYISNQWIFVVSVISIILSLYLISKSGGLGSLFIARNDTDQLYSSKTQYLLFSNLSKIPLFVCLVMTLGKRRYFSKKNSRIIFY</sequence>
<feature type="transmembrane region" description="Helical" evidence="1">
    <location>
        <begin position="68"/>
        <end position="85"/>
    </location>
</feature>
<feature type="transmembrane region" description="Helical" evidence="1">
    <location>
        <begin position="41"/>
        <end position="59"/>
    </location>
</feature>
<dbReference type="AlphaFoldDB" id="A0A9X1XHE9"/>
<protein>
    <submittedName>
        <fullName evidence="2">Uncharacterized protein</fullName>
    </submittedName>
</protein>
<accession>A0A9X1XHE9</accession>
<dbReference type="EMBL" id="JAIWJX010000002">
    <property type="protein sequence ID" value="MCK6259020.1"/>
    <property type="molecule type" value="Genomic_DNA"/>
</dbReference>
<evidence type="ECO:0000313" key="3">
    <source>
        <dbReference type="Proteomes" id="UP001139011"/>
    </source>
</evidence>
<keyword evidence="1" id="KW-1133">Transmembrane helix</keyword>
<evidence type="ECO:0000256" key="1">
    <source>
        <dbReference type="SAM" id="Phobius"/>
    </source>
</evidence>
<evidence type="ECO:0000313" key="2">
    <source>
        <dbReference type="EMBL" id="MCK6259020.1"/>
    </source>
</evidence>
<proteinExistence type="predicted"/>